<feature type="non-terminal residue" evidence="1">
    <location>
        <position position="1"/>
    </location>
</feature>
<evidence type="ECO:0000313" key="2">
    <source>
        <dbReference type="Proteomes" id="UP000278143"/>
    </source>
</evidence>
<dbReference type="GO" id="GO:0052651">
    <property type="term" value="P:monoacylglycerol catabolic process"/>
    <property type="evidence" value="ECO:0007669"/>
    <property type="project" value="TreeGrafter"/>
</dbReference>
<dbReference type="SUPFAM" id="SSF53474">
    <property type="entry name" value="alpha/beta-Hydrolases"/>
    <property type="match status" value="1"/>
</dbReference>
<sequence length="242" mass="26686">ILVASLCFPGPQRSFIFLHWVVWPLGANFSVPEQFGYSPGAARQVDLWTESSLRLGAWHVLPASVYRQQVETANHTDSSRDALYDAALATHETVLYLHGNAATRGHYRRVDVCKLTPHMQRIATDMDANVFVVDYRGFADSGKCHLLYGTPSEAGLVEDAELSWQWLLDHGAPPANITILGKVGHAADIRARCTTDTSASLGVSPKLLILKAPFSSIPELVLEYRILKVLPLFRPLSLLPNS</sequence>
<evidence type="ECO:0008006" key="3">
    <source>
        <dbReference type="Google" id="ProtNLM"/>
    </source>
</evidence>
<proteinExistence type="predicted"/>
<feature type="non-terminal residue" evidence="1">
    <location>
        <position position="242"/>
    </location>
</feature>
<dbReference type="OrthoDB" id="446723at2759"/>
<dbReference type="PANTHER" id="PTHR12277:SF194">
    <property type="entry name" value="FI04476P"/>
    <property type="match status" value="1"/>
</dbReference>
<dbReference type="PANTHER" id="PTHR12277">
    <property type="entry name" value="ALPHA/BETA HYDROLASE DOMAIN-CONTAINING PROTEIN"/>
    <property type="match status" value="1"/>
</dbReference>
<dbReference type="Proteomes" id="UP000278143">
    <property type="component" value="Unassembled WGS sequence"/>
</dbReference>
<keyword evidence="2" id="KW-1185">Reference proteome</keyword>
<gene>
    <name evidence="1" type="ORF">SYNPS1DRAFT_4453</name>
</gene>
<accession>A0A4P9Z4Y5</accession>
<name>A0A4P9Z4Y5_9FUNG</name>
<reference evidence="2" key="1">
    <citation type="journal article" date="2018" name="Nat. Microbiol.">
        <title>Leveraging single-cell genomics to expand the fungal tree of life.</title>
        <authorList>
            <person name="Ahrendt S.R."/>
            <person name="Quandt C.A."/>
            <person name="Ciobanu D."/>
            <person name="Clum A."/>
            <person name="Salamov A."/>
            <person name="Andreopoulos B."/>
            <person name="Cheng J.F."/>
            <person name="Woyke T."/>
            <person name="Pelin A."/>
            <person name="Henrissat B."/>
            <person name="Reynolds N.K."/>
            <person name="Benny G.L."/>
            <person name="Smith M.E."/>
            <person name="James T.Y."/>
            <person name="Grigoriev I.V."/>
        </authorList>
    </citation>
    <scope>NUCLEOTIDE SEQUENCE [LARGE SCALE GENOMIC DNA]</scope>
    <source>
        <strain evidence="2">Benny S71-1</strain>
    </source>
</reference>
<evidence type="ECO:0000313" key="1">
    <source>
        <dbReference type="EMBL" id="RKP26650.1"/>
    </source>
</evidence>
<protein>
    <recommendedName>
        <fullName evidence="3">Alpha/Beta hydrolase protein</fullName>
    </recommendedName>
</protein>
<dbReference type="GO" id="GO:0004622">
    <property type="term" value="F:phosphatidylcholine lysophospholipase activity"/>
    <property type="evidence" value="ECO:0007669"/>
    <property type="project" value="TreeGrafter"/>
</dbReference>
<dbReference type="Gene3D" id="3.40.50.1820">
    <property type="entry name" value="alpha/beta hydrolase"/>
    <property type="match status" value="1"/>
</dbReference>
<dbReference type="AlphaFoldDB" id="A0A4P9Z4Y5"/>
<dbReference type="EMBL" id="KZ989367">
    <property type="protein sequence ID" value="RKP26650.1"/>
    <property type="molecule type" value="Genomic_DNA"/>
</dbReference>
<dbReference type="GO" id="GO:0047372">
    <property type="term" value="F:monoacylglycerol lipase activity"/>
    <property type="evidence" value="ECO:0007669"/>
    <property type="project" value="TreeGrafter"/>
</dbReference>
<dbReference type="GO" id="GO:0005789">
    <property type="term" value="C:endoplasmic reticulum membrane"/>
    <property type="evidence" value="ECO:0007669"/>
    <property type="project" value="TreeGrafter"/>
</dbReference>
<dbReference type="GO" id="GO:0006660">
    <property type="term" value="P:phosphatidylserine catabolic process"/>
    <property type="evidence" value="ECO:0007669"/>
    <property type="project" value="TreeGrafter"/>
</dbReference>
<dbReference type="InterPro" id="IPR029058">
    <property type="entry name" value="AB_hydrolase_fold"/>
</dbReference>
<organism evidence="1 2">
    <name type="scientific">Syncephalis pseudoplumigaleata</name>
    <dbReference type="NCBI Taxonomy" id="1712513"/>
    <lineage>
        <taxon>Eukaryota</taxon>
        <taxon>Fungi</taxon>
        <taxon>Fungi incertae sedis</taxon>
        <taxon>Zoopagomycota</taxon>
        <taxon>Zoopagomycotina</taxon>
        <taxon>Zoopagomycetes</taxon>
        <taxon>Zoopagales</taxon>
        <taxon>Piptocephalidaceae</taxon>
        <taxon>Syncephalis</taxon>
    </lineage>
</organism>